<dbReference type="InterPro" id="IPR031919">
    <property type="entry name" value="Fucosidase_C"/>
</dbReference>
<evidence type="ECO:0000256" key="2">
    <source>
        <dbReference type="ARBA" id="ARBA00007951"/>
    </source>
</evidence>
<dbReference type="Pfam" id="PF16757">
    <property type="entry name" value="Fucosidase_C"/>
    <property type="match status" value="1"/>
</dbReference>
<dbReference type="EMBL" id="CP016893">
    <property type="protein sequence ID" value="AST58229.1"/>
    <property type="molecule type" value="Genomic_DNA"/>
</dbReference>
<evidence type="ECO:0000259" key="8">
    <source>
        <dbReference type="Pfam" id="PF16757"/>
    </source>
</evidence>
<keyword evidence="5" id="KW-0378">Hydrolase</keyword>
<dbReference type="Gene3D" id="2.60.40.1180">
    <property type="entry name" value="Golgi alpha-mannosidase II"/>
    <property type="match status" value="1"/>
</dbReference>
<dbReference type="InterPro" id="IPR013780">
    <property type="entry name" value="Glyco_hydro_b"/>
</dbReference>
<dbReference type="Pfam" id="PF01120">
    <property type="entry name" value="Alpha_L_fucos"/>
    <property type="match status" value="1"/>
</dbReference>
<dbReference type="PIRSF" id="PIRSF001092">
    <property type="entry name" value="Alpha-L-fucosidase"/>
    <property type="match status" value="1"/>
</dbReference>
<proteinExistence type="inferred from homology"/>
<dbReference type="GO" id="GO:0005764">
    <property type="term" value="C:lysosome"/>
    <property type="evidence" value="ECO:0007669"/>
    <property type="project" value="TreeGrafter"/>
</dbReference>
<dbReference type="AlphaFoldDB" id="A0A223I0K7"/>
<dbReference type="InterPro" id="IPR057739">
    <property type="entry name" value="Glyco_hydro_29_N"/>
</dbReference>
<gene>
    <name evidence="9" type="ORF">Thert_02314</name>
</gene>
<name>A0A223I0K7_THETR</name>
<dbReference type="Gene3D" id="3.20.20.80">
    <property type="entry name" value="Glycosidases"/>
    <property type="match status" value="1"/>
</dbReference>
<evidence type="ECO:0000256" key="5">
    <source>
        <dbReference type="ARBA" id="ARBA00022801"/>
    </source>
</evidence>
<keyword evidence="4" id="KW-0732">Signal</keyword>
<keyword evidence="6" id="KW-0326">Glycosidase</keyword>
<evidence type="ECO:0000256" key="3">
    <source>
        <dbReference type="ARBA" id="ARBA00012662"/>
    </source>
</evidence>
<dbReference type="InterPro" id="IPR017853">
    <property type="entry name" value="GH"/>
</dbReference>
<evidence type="ECO:0000256" key="1">
    <source>
        <dbReference type="ARBA" id="ARBA00004071"/>
    </source>
</evidence>
<evidence type="ECO:0000313" key="9">
    <source>
        <dbReference type="EMBL" id="AST58229.1"/>
    </source>
</evidence>
<dbReference type="GO" id="GO:0004560">
    <property type="term" value="F:alpha-L-fucosidase activity"/>
    <property type="evidence" value="ECO:0007669"/>
    <property type="project" value="InterPro"/>
</dbReference>
<comment type="similarity">
    <text evidence="2">Belongs to the glycosyl hydrolase 29 family.</text>
</comment>
<dbReference type="GO" id="GO:0016139">
    <property type="term" value="P:glycoside catabolic process"/>
    <property type="evidence" value="ECO:0007669"/>
    <property type="project" value="TreeGrafter"/>
</dbReference>
<evidence type="ECO:0000259" key="7">
    <source>
        <dbReference type="Pfam" id="PF01120"/>
    </source>
</evidence>
<dbReference type="Proteomes" id="UP000214975">
    <property type="component" value="Chromosome"/>
</dbReference>
<dbReference type="SMR" id="A0A223I0K7"/>
<feature type="domain" description="Glycoside hydrolase family 29 N-terminal" evidence="7">
    <location>
        <begin position="34"/>
        <end position="392"/>
    </location>
</feature>
<dbReference type="InterPro" id="IPR000933">
    <property type="entry name" value="Glyco_hydro_29"/>
</dbReference>
<feature type="domain" description="Alpha-L-fucosidase C-terminal" evidence="8">
    <location>
        <begin position="425"/>
        <end position="501"/>
    </location>
</feature>
<dbReference type="EC" id="3.2.1.51" evidence="3"/>
<dbReference type="FunFam" id="3.20.20.80:FF:000158">
    <property type="entry name" value="Exported alpha-L-fucosidase"/>
    <property type="match status" value="1"/>
</dbReference>
<dbReference type="PANTHER" id="PTHR10030">
    <property type="entry name" value="ALPHA-L-FUCOSIDASE"/>
    <property type="match status" value="1"/>
</dbReference>
<dbReference type="InterPro" id="IPR016286">
    <property type="entry name" value="FUC_metazoa-typ"/>
</dbReference>
<dbReference type="PANTHER" id="PTHR10030:SF37">
    <property type="entry name" value="ALPHA-L-FUCOSIDASE-RELATED"/>
    <property type="match status" value="1"/>
</dbReference>
<dbReference type="RefSeq" id="WP_196793651.1">
    <property type="nucleotide sequence ID" value="NZ_JAMKCR010000031.1"/>
</dbReference>
<accession>A0A223I0K7</accession>
<reference evidence="9 10" key="1">
    <citation type="submission" date="2016-08" db="EMBL/GenBank/DDBJ databases">
        <title>A novel genetic cassette of butanologenic Thermoanaerobacterium thermosaccharolyticum that directly convert cellulose to butanol.</title>
        <authorList>
            <person name="Li T."/>
            <person name="He J."/>
        </authorList>
    </citation>
    <scope>NUCLEOTIDE SEQUENCE [LARGE SCALE GENOMIC DNA]</scope>
    <source>
        <strain evidence="9 10">TG57</strain>
    </source>
</reference>
<protein>
    <recommendedName>
        <fullName evidence="3">alpha-L-fucosidase</fullName>
        <ecNumber evidence="3">3.2.1.51</ecNumber>
    </recommendedName>
</protein>
<comment type="function">
    <text evidence="1">Alpha-L-fucosidase is responsible for hydrolyzing the alpha-1,6-linked fucose joined to the reducing-end N-acetylglucosamine of the carbohydrate moieties of glycoproteins.</text>
</comment>
<evidence type="ECO:0000256" key="6">
    <source>
        <dbReference type="ARBA" id="ARBA00023295"/>
    </source>
</evidence>
<dbReference type="SMART" id="SM00812">
    <property type="entry name" value="Alpha_L_fucos"/>
    <property type="match status" value="1"/>
</dbReference>
<evidence type="ECO:0000313" key="10">
    <source>
        <dbReference type="Proteomes" id="UP000214975"/>
    </source>
</evidence>
<dbReference type="GO" id="GO:0006004">
    <property type="term" value="P:fucose metabolic process"/>
    <property type="evidence" value="ECO:0007669"/>
    <property type="project" value="InterPro"/>
</dbReference>
<evidence type="ECO:0000256" key="4">
    <source>
        <dbReference type="ARBA" id="ARBA00022729"/>
    </source>
</evidence>
<dbReference type="SUPFAM" id="SSF51445">
    <property type="entry name" value="(Trans)glycosidases"/>
    <property type="match status" value="1"/>
</dbReference>
<sequence>MFKLDVVKWRHLERMRDNRSDVLKKKEMRQKIDEVISKGPFTDTWKSLLNYKIPQWYENAKFGIFIHWGVYSVPAFGNEWYPRNMYQQGTPEFKHHIKTYGSQNRFGYKDFILMFKAEKFDPKAWVDLFEKSGARYVIPVAEHHDGFQMYDSALSRWNAANMGPKKDIIGELAKAVRERGMVFGLSSHRAEHWWFFDGGLEFDSDVRDPYYMDFYGPAKASPKDLGSIDDNPPDEEFLENWLHRACELVDKYQPQIVWFDWWIQNLAFKPYLKKFSAYYYNRAAEWNKEVVINYKNSAFEEGTAVLDVERGQFSDIQQRFWQTDTSLSKNSWGYINNHDYKESNDIICALVDIVSKNGSLLLNIGPKPDGTIPEPEQRILMEIGRWLKVNGEAIYGTRPWKVYGEGPTKVVEGAFTDTHGSMFVCDDIRFTIKEDTLYAIILKWPENGRVTIKSLGRKSPFALPSINKVELVGCDIPLQWNCREQALIIDVTGCKPTKYPATFRIK</sequence>
<dbReference type="PRINTS" id="PR00741">
    <property type="entry name" value="GLHYDRLASE29"/>
</dbReference>
<organism evidence="9 10">
    <name type="scientific">Thermoanaerobacterium thermosaccharolyticum</name>
    <name type="common">Clostridium thermosaccharolyticum</name>
    <dbReference type="NCBI Taxonomy" id="1517"/>
    <lineage>
        <taxon>Bacteria</taxon>
        <taxon>Bacillati</taxon>
        <taxon>Bacillota</taxon>
        <taxon>Clostridia</taxon>
        <taxon>Thermoanaerobacterales</taxon>
        <taxon>Thermoanaerobacteraceae</taxon>
        <taxon>Thermoanaerobacterium</taxon>
    </lineage>
</organism>